<comment type="caution">
    <text evidence="8">The sequence shown here is derived from an EMBL/GenBank/DDBJ whole genome shotgun (WGS) entry which is preliminary data.</text>
</comment>
<accession>A0AAW0AQN6</accession>
<evidence type="ECO:0000313" key="9">
    <source>
        <dbReference type="Proteomes" id="UP001362999"/>
    </source>
</evidence>
<dbReference type="GO" id="GO:0043138">
    <property type="term" value="F:3'-5' DNA helicase activity"/>
    <property type="evidence" value="ECO:0007669"/>
    <property type="project" value="UniProtKB-EC"/>
</dbReference>
<comment type="catalytic activity">
    <reaction evidence="4">
        <text>Couples ATP hydrolysis with the unwinding of duplex DNA by translocating in the 3'-5' direction.</text>
        <dbReference type="EC" id="5.6.2.4"/>
    </reaction>
</comment>
<feature type="compositionally biased region" description="Basic residues" evidence="6">
    <location>
        <begin position="613"/>
        <end position="634"/>
    </location>
</feature>
<dbReference type="SMART" id="SM00487">
    <property type="entry name" value="DEXDc"/>
    <property type="match status" value="1"/>
</dbReference>
<dbReference type="Pfam" id="PF00270">
    <property type="entry name" value="DEAD"/>
    <property type="match status" value="1"/>
</dbReference>
<keyword evidence="8" id="KW-0378">Hydrolase</keyword>
<gene>
    <name evidence="8" type="ORF">R3P38DRAFT_3321646</name>
</gene>
<protein>
    <recommendedName>
        <fullName evidence="5">DNA 3'-5' helicase</fullName>
        <ecNumber evidence="5">5.6.2.4</ecNumber>
    </recommendedName>
</protein>
<name>A0AAW0AQN6_9AGAR</name>
<dbReference type="GO" id="GO:0016787">
    <property type="term" value="F:hydrolase activity"/>
    <property type="evidence" value="ECO:0007669"/>
    <property type="project" value="UniProtKB-KW"/>
</dbReference>
<feature type="compositionally biased region" description="Basic and acidic residues" evidence="6">
    <location>
        <begin position="418"/>
        <end position="429"/>
    </location>
</feature>
<dbReference type="Proteomes" id="UP001362999">
    <property type="component" value="Unassembled WGS sequence"/>
</dbReference>
<proteinExistence type="inferred from homology"/>
<dbReference type="PROSITE" id="PS51192">
    <property type="entry name" value="HELICASE_ATP_BIND_1"/>
    <property type="match status" value="1"/>
</dbReference>
<dbReference type="PANTHER" id="PTHR13710:SF105">
    <property type="entry name" value="ATP-DEPENDENT DNA HELICASE Q1"/>
    <property type="match status" value="1"/>
</dbReference>
<organism evidence="8 9">
    <name type="scientific">Favolaschia claudopus</name>
    <dbReference type="NCBI Taxonomy" id="2862362"/>
    <lineage>
        <taxon>Eukaryota</taxon>
        <taxon>Fungi</taxon>
        <taxon>Dikarya</taxon>
        <taxon>Basidiomycota</taxon>
        <taxon>Agaricomycotina</taxon>
        <taxon>Agaricomycetes</taxon>
        <taxon>Agaricomycetidae</taxon>
        <taxon>Agaricales</taxon>
        <taxon>Marasmiineae</taxon>
        <taxon>Mycenaceae</taxon>
        <taxon>Favolaschia</taxon>
    </lineage>
</organism>
<evidence type="ECO:0000256" key="4">
    <source>
        <dbReference type="ARBA" id="ARBA00034617"/>
    </source>
</evidence>
<dbReference type="AlphaFoldDB" id="A0AAW0AQN6"/>
<feature type="compositionally biased region" description="Acidic residues" evidence="6">
    <location>
        <begin position="639"/>
        <end position="654"/>
    </location>
</feature>
<evidence type="ECO:0000256" key="2">
    <source>
        <dbReference type="ARBA" id="ARBA00023125"/>
    </source>
</evidence>
<evidence type="ECO:0000259" key="7">
    <source>
        <dbReference type="PROSITE" id="PS51192"/>
    </source>
</evidence>
<dbReference type="Gene3D" id="3.40.50.300">
    <property type="entry name" value="P-loop containing nucleotide triphosphate hydrolases"/>
    <property type="match status" value="2"/>
</dbReference>
<evidence type="ECO:0000256" key="1">
    <source>
        <dbReference type="ARBA" id="ARBA00005446"/>
    </source>
</evidence>
<keyword evidence="9" id="KW-1185">Reference proteome</keyword>
<evidence type="ECO:0000256" key="6">
    <source>
        <dbReference type="SAM" id="MobiDB-lite"/>
    </source>
</evidence>
<dbReference type="InterPro" id="IPR011545">
    <property type="entry name" value="DEAD/DEAH_box_helicase_dom"/>
</dbReference>
<dbReference type="EC" id="5.6.2.4" evidence="5"/>
<reference evidence="8 9" key="1">
    <citation type="journal article" date="2024" name="J Genomics">
        <title>Draft genome sequencing and assembly of Favolaschia claudopus CIRM-BRFM 2984 isolated from oak limbs.</title>
        <authorList>
            <person name="Navarro D."/>
            <person name="Drula E."/>
            <person name="Chaduli D."/>
            <person name="Cazenave R."/>
            <person name="Ahrendt S."/>
            <person name="Wang J."/>
            <person name="Lipzen A."/>
            <person name="Daum C."/>
            <person name="Barry K."/>
            <person name="Grigoriev I.V."/>
            <person name="Favel A."/>
            <person name="Rosso M.N."/>
            <person name="Martin F."/>
        </authorList>
    </citation>
    <scope>NUCLEOTIDE SEQUENCE [LARGE SCALE GENOMIC DNA]</scope>
    <source>
        <strain evidence="8 9">CIRM-BRFM 2984</strain>
    </source>
</reference>
<sequence>MASKYRWTDTQGRQTVKEIVRKLIPQWPNGLYSYQEDIILRVLDGQDVLCCVSTGGGKSAMFAVPIIVLREMNRNSHLYPSLPTRAKPVGIVITPTKGLAWNIVYELEKLSVPAFAYCHETVTDARKNKRDLVKIIRECNTYGVICVDPEHLHDKAWRSITASDTFRANAVYGCLDEVHLVNEWGASFRPLFKRVGAFFRGRLPSTISVMGLSATLQPGAPTDSICKSLGFSGNDFYLLRLSNERPNTQFIMEALVNGVGSTEFPQLLPYLNSGRKGIIHCVAIDDLFRVYMYLWNSLPEGLHRLRRIRTYHSIRTSDYNKETIRLLEDDPMCQVVIATIAFANGVHAPSLLDSYSIGIPDPDALNQQGGRAGRRLDIPARAFAFYQPSMLLDAIKQLGLPLPTTSRRQKPAANTDTTHPEKKTKPMDHSKALLLTEKTCYMAVWNRIYQNPPLSTTTLDCIAAKRPLPCSLCAKRANITLSFPSPPLPDRVVLPPFTPSAGTQPIVLSASEKKLQLKKKERELASTELAEFGNKLRLAEQRRSANIHRPKSSYFPVSISTLILDKLLSIDSVQSLSELVQPWIFAAAHIFTLYDVILDLQSTIRSDREAARLKKNAKHHNKSKPRRKSKKKKKVVDSSESEEMEEVEVEESEVEHEAASSGDDQGRRRSSPVPPPAKRARRSTSSASLSNYGNQPAE</sequence>
<dbReference type="EMBL" id="JAWWNJ010000054">
    <property type="protein sequence ID" value="KAK7015322.1"/>
    <property type="molecule type" value="Genomic_DNA"/>
</dbReference>
<keyword evidence="2" id="KW-0238">DNA-binding</keyword>
<evidence type="ECO:0000256" key="5">
    <source>
        <dbReference type="ARBA" id="ARBA00034808"/>
    </source>
</evidence>
<dbReference type="GO" id="GO:0005524">
    <property type="term" value="F:ATP binding"/>
    <property type="evidence" value="ECO:0007669"/>
    <property type="project" value="InterPro"/>
</dbReference>
<dbReference type="SUPFAM" id="SSF52540">
    <property type="entry name" value="P-loop containing nucleoside triphosphate hydrolases"/>
    <property type="match status" value="2"/>
</dbReference>
<dbReference type="InterPro" id="IPR027417">
    <property type="entry name" value="P-loop_NTPase"/>
</dbReference>
<feature type="region of interest" description="Disordered" evidence="6">
    <location>
        <begin position="612"/>
        <end position="698"/>
    </location>
</feature>
<keyword evidence="3" id="KW-0413">Isomerase</keyword>
<dbReference type="PANTHER" id="PTHR13710">
    <property type="entry name" value="DNA HELICASE RECQ FAMILY MEMBER"/>
    <property type="match status" value="1"/>
</dbReference>
<feature type="region of interest" description="Disordered" evidence="6">
    <location>
        <begin position="404"/>
        <end position="429"/>
    </location>
</feature>
<dbReference type="InterPro" id="IPR014001">
    <property type="entry name" value="Helicase_ATP-bd"/>
</dbReference>
<feature type="domain" description="Helicase ATP-binding" evidence="7">
    <location>
        <begin position="39"/>
        <end position="218"/>
    </location>
</feature>
<dbReference type="GO" id="GO:0000724">
    <property type="term" value="P:double-strand break repair via homologous recombination"/>
    <property type="evidence" value="ECO:0007669"/>
    <property type="project" value="TreeGrafter"/>
</dbReference>
<evidence type="ECO:0000313" key="8">
    <source>
        <dbReference type="EMBL" id="KAK7015322.1"/>
    </source>
</evidence>
<dbReference type="GO" id="GO:0005694">
    <property type="term" value="C:chromosome"/>
    <property type="evidence" value="ECO:0007669"/>
    <property type="project" value="TreeGrafter"/>
</dbReference>
<comment type="similarity">
    <text evidence="1">Belongs to the helicase family. RecQ subfamily.</text>
</comment>
<evidence type="ECO:0000256" key="3">
    <source>
        <dbReference type="ARBA" id="ARBA00023235"/>
    </source>
</evidence>
<dbReference type="GO" id="GO:0005737">
    <property type="term" value="C:cytoplasm"/>
    <property type="evidence" value="ECO:0007669"/>
    <property type="project" value="TreeGrafter"/>
</dbReference>
<dbReference type="GO" id="GO:0009378">
    <property type="term" value="F:four-way junction helicase activity"/>
    <property type="evidence" value="ECO:0007669"/>
    <property type="project" value="TreeGrafter"/>
</dbReference>
<dbReference type="GO" id="GO:0003677">
    <property type="term" value="F:DNA binding"/>
    <property type="evidence" value="ECO:0007669"/>
    <property type="project" value="UniProtKB-KW"/>
</dbReference>